<keyword evidence="2" id="KW-0808">Transferase</keyword>
<dbReference type="SUPFAM" id="SSF55729">
    <property type="entry name" value="Acyl-CoA N-acyltransferases (Nat)"/>
    <property type="match status" value="1"/>
</dbReference>
<dbReference type="PANTHER" id="PTHR36449">
    <property type="entry name" value="ACETYLTRANSFERASE-RELATED"/>
    <property type="match status" value="1"/>
</dbReference>
<gene>
    <name evidence="4" type="ORF">INT08_06655</name>
</gene>
<evidence type="ECO:0000313" key="5">
    <source>
        <dbReference type="Proteomes" id="UP000619838"/>
    </source>
</evidence>
<keyword evidence="5" id="KW-1185">Reference proteome</keyword>
<protein>
    <submittedName>
        <fullName evidence="4">GNAT family N-acetyltransferase</fullName>
    </submittedName>
</protein>
<organism evidence="4 5">
    <name type="scientific">Prosthecochloris ethylica</name>
    <dbReference type="NCBI Taxonomy" id="2743976"/>
    <lineage>
        <taxon>Bacteria</taxon>
        <taxon>Pseudomonadati</taxon>
        <taxon>Chlorobiota</taxon>
        <taxon>Chlorobiia</taxon>
        <taxon>Chlorobiales</taxon>
        <taxon>Chlorobiaceae</taxon>
        <taxon>Prosthecochloris</taxon>
    </lineage>
</organism>
<keyword evidence="1" id="KW-1277">Toxin-antitoxin system</keyword>
<dbReference type="Proteomes" id="UP000619838">
    <property type="component" value="Unassembled WGS sequence"/>
</dbReference>
<keyword evidence="3" id="KW-0012">Acyltransferase</keyword>
<dbReference type="PANTHER" id="PTHR36449:SF1">
    <property type="entry name" value="ACETYLTRANSFERASE"/>
    <property type="match status" value="1"/>
</dbReference>
<reference evidence="4 5" key="1">
    <citation type="journal article" date="2020" name="Microorganisms">
        <title>Simultaneous Genome Sequencing of Prosthecochloris ethylica and Desulfuromonas acetoxidans within a Syntrophic Mixture Reveals Unique Pili and Protein Interactions.</title>
        <authorList>
            <person name="Kyndt J.A."/>
            <person name="Van Beeumen J.J."/>
            <person name="Meyer T.E."/>
        </authorList>
    </citation>
    <scope>NUCLEOTIDE SEQUENCE [LARGE SCALE GENOMIC DNA]</scope>
    <source>
        <strain evidence="4 5">N3</strain>
    </source>
</reference>
<dbReference type="Gene3D" id="3.40.630.30">
    <property type="match status" value="1"/>
</dbReference>
<accession>A0ABR9XSV0</accession>
<dbReference type="InterPro" id="IPR016181">
    <property type="entry name" value="Acyl_CoA_acyltransferase"/>
</dbReference>
<sequence>MTIGSWHEEAIASHHNRKALDCGDKKLNEFLTRYARQNHTKGTARTFLAISDAKEQAILGYYSLSITTVTYAQTPDSIKRGLSRQAVPMFRLWRLAVNHSIQRQGLGEQLLLAAGRRCLHASSHVGGVGLLIDAKNHDVASWYASYGALPLPDTPLSLVLPFQTIRISLESAGKL</sequence>
<proteinExistence type="predicted"/>
<dbReference type="RefSeq" id="WP_175186642.1">
    <property type="nucleotide sequence ID" value="NZ_JABVZQ010000001.1"/>
</dbReference>
<evidence type="ECO:0000313" key="4">
    <source>
        <dbReference type="EMBL" id="MBF0636851.1"/>
    </source>
</evidence>
<dbReference type="EMBL" id="JADGII010000009">
    <property type="protein sequence ID" value="MBF0636851.1"/>
    <property type="molecule type" value="Genomic_DNA"/>
</dbReference>
<name>A0ABR9XSV0_9CHLB</name>
<evidence type="ECO:0000256" key="3">
    <source>
        <dbReference type="ARBA" id="ARBA00023315"/>
    </source>
</evidence>
<evidence type="ECO:0000256" key="1">
    <source>
        <dbReference type="ARBA" id="ARBA00022649"/>
    </source>
</evidence>
<evidence type="ECO:0000256" key="2">
    <source>
        <dbReference type="ARBA" id="ARBA00022679"/>
    </source>
</evidence>
<comment type="caution">
    <text evidence="4">The sequence shown here is derived from an EMBL/GenBank/DDBJ whole genome shotgun (WGS) entry which is preliminary data.</text>
</comment>